<gene>
    <name evidence="2" type="ORF">PVT68_03615</name>
</gene>
<dbReference type="Pfam" id="PF00561">
    <property type="entry name" value="Abhydrolase_1"/>
    <property type="match status" value="1"/>
</dbReference>
<dbReference type="GO" id="GO:0016787">
    <property type="term" value="F:hydrolase activity"/>
    <property type="evidence" value="ECO:0007669"/>
    <property type="project" value="UniProtKB-KW"/>
</dbReference>
<dbReference type="InterPro" id="IPR000073">
    <property type="entry name" value="AB_hydrolase_1"/>
</dbReference>
<dbReference type="EMBL" id="CP118605">
    <property type="protein sequence ID" value="WGL17391.1"/>
    <property type="molecule type" value="Genomic_DNA"/>
</dbReference>
<keyword evidence="3" id="KW-1185">Reference proteome</keyword>
<dbReference type="Proteomes" id="UP001236500">
    <property type="component" value="Chromosome"/>
</dbReference>
<dbReference type="PRINTS" id="PR00111">
    <property type="entry name" value="ABHYDROLASE"/>
</dbReference>
<evidence type="ECO:0000259" key="1">
    <source>
        <dbReference type="Pfam" id="PF00561"/>
    </source>
</evidence>
<protein>
    <submittedName>
        <fullName evidence="2">Alpha/beta hydrolase</fullName>
    </submittedName>
</protein>
<organism evidence="2 3">
    <name type="scientific">Microbulbifer bruguierae</name>
    <dbReference type="NCBI Taxonomy" id="3029061"/>
    <lineage>
        <taxon>Bacteria</taxon>
        <taxon>Pseudomonadati</taxon>
        <taxon>Pseudomonadota</taxon>
        <taxon>Gammaproteobacteria</taxon>
        <taxon>Cellvibrionales</taxon>
        <taxon>Microbulbiferaceae</taxon>
        <taxon>Microbulbifer</taxon>
    </lineage>
</organism>
<dbReference type="PANTHER" id="PTHR43798">
    <property type="entry name" value="MONOACYLGLYCEROL LIPASE"/>
    <property type="match status" value="1"/>
</dbReference>
<proteinExistence type="predicted"/>
<name>A0ABY8NEP6_9GAMM</name>
<evidence type="ECO:0000313" key="2">
    <source>
        <dbReference type="EMBL" id="WGL17391.1"/>
    </source>
</evidence>
<dbReference type="InterPro" id="IPR029058">
    <property type="entry name" value="AB_hydrolase_fold"/>
</dbReference>
<dbReference type="InterPro" id="IPR050266">
    <property type="entry name" value="AB_hydrolase_sf"/>
</dbReference>
<accession>A0ABY8NEP6</accession>
<dbReference type="Gene3D" id="3.40.50.1820">
    <property type="entry name" value="alpha/beta hydrolase"/>
    <property type="match status" value="1"/>
</dbReference>
<dbReference type="RefSeq" id="WP_280321249.1">
    <property type="nucleotide sequence ID" value="NZ_CP118605.1"/>
</dbReference>
<keyword evidence="2" id="KW-0378">Hydrolase</keyword>
<feature type="domain" description="AB hydrolase-1" evidence="1">
    <location>
        <begin position="57"/>
        <end position="217"/>
    </location>
</feature>
<dbReference type="SUPFAM" id="SSF53474">
    <property type="entry name" value="alpha/beta-Hydrolases"/>
    <property type="match status" value="1"/>
</dbReference>
<sequence>MDTSSCPVVLIPGFMLDESLWDDFRNHLPENWVVVNASLSGGQTISEIARHIAEHAPERFLLIGFSLGGYIARQLAADYPERVGALVIVASSLREDTEQQTKLKQQAINALSDARFKGLSNSTIANSLHPHRAADTDLISRIKQMGNRLGYKALAIQSVLDRSGVPTETIACPTLVVASTSDALRSLDEAQELVRAIPNASLQIIDDAGHMIPLERPRELAATIVHWLGSQRIHHADIECK</sequence>
<evidence type="ECO:0000313" key="3">
    <source>
        <dbReference type="Proteomes" id="UP001236500"/>
    </source>
</evidence>
<reference evidence="2 3" key="1">
    <citation type="submission" date="2023-02" db="EMBL/GenBank/DDBJ databases">
        <title>Description and genomic characterization of Microbulbifer bruguierae sp. nov., isolated from the sediment of mangrove plant Bruguiera sexangula.</title>
        <authorList>
            <person name="Long M."/>
        </authorList>
    </citation>
    <scope>NUCLEOTIDE SEQUENCE [LARGE SCALE GENOMIC DNA]</scope>
    <source>
        <strain evidence="2 3">H12</strain>
    </source>
</reference>